<feature type="transmembrane region" description="Helical" evidence="6">
    <location>
        <begin position="447"/>
        <end position="464"/>
    </location>
</feature>
<sequence length="575" mass="62633">MLFMLTIAILLFACLFFYFIGYRFYAGRLDSELIHPDAKRVTPALEQNDGVDYVPSKPLVLFGHNFASIAGAGPVIGPIIAMHHFGWAITLVWILLGNVFIGAVHDYLTLMVSVRNRGSSIADIAESTMGYRAKAVFAIFLVLAMLLVIAVFGVVAAKTLIAQPEMVFPTFAIIPVSVILGWCIYKKNFNLKMVSWIAVLTVILNIYIGFQIPLSLPEDGVMGFSPLIFWFVILMIYAGIASILPVQILLQPRDYLSTYILFGTMALAILGLLWVGPELNTPAWRGAMSEEQGPVWPMLFVLVACGAVSGFHSLVVGGTTSKQLANEMQGKIISYGGMLTEGVVAVVTVLLVGGGLYWVAPQGSGIDMTQLGFRETLQSGGWILAFGNGFGNIVHQMLPFLSFTFASMIAVLALNTFVLTTLDTAVRITRFLVQESLGDKVFVFKNKYVVTVTVVFAAYLIGATDGWQKIWPIFGATNQLIAAVALFVVATWLMAVKKPTQYVLYPAIFMVITTIGALGWQAYRFFTAPQPNLFLGSTAVVLIGLAVFVGNEGRQALRGRRVISVSATEIPSRAE</sequence>
<dbReference type="Pfam" id="PF02554">
    <property type="entry name" value="CstA"/>
    <property type="match status" value="1"/>
</dbReference>
<feature type="transmembrane region" description="Helical" evidence="6">
    <location>
        <begin position="470"/>
        <end position="495"/>
    </location>
</feature>
<keyword evidence="3 6" id="KW-0812">Transmembrane</keyword>
<feature type="transmembrane region" description="Helical" evidence="6">
    <location>
        <begin position="228"/>
        <end position="249"/>
    </location>
</feature>
<evidence type="ECO:0000256" key="1">
    <source>
        <dbReference type="ARBA" id="ARBA00004651"/>
    </source>
</evidence>
<feature type="transmembrane region" description="Helical" evidence="6">
    <location>
        <begin position="91"/>
        <end position="114"/>
    </location>
</feature>
<organism evidence="8">
    <name type="scientific">marine metagenome</name>
    <dbReference type="NCBI Taxonomy" id="408172"/>
    <lineage>
        <taxon>unclassified sequences</taxon>
        <taxon>metagenomes</taxon>
        <taxon>ecological metagenomes</taxon>
    </lineage>
</organism>
<dbReference type="PANTHER" id="PTHR30252:SF0">
    <property type="entry name" value="PEPTIDE TRANSPORTER CSTA"/>
    <property type="match status" value="1"/>
</dbReference>
<evidence type="ECO:0000259" key="7">
    <source>
        <dbReference type="Pfam" id="PF02554"/>
    </source>
</evidence>
<evidence type="ECO:0000256" key="5">
    <source>
        <dbReference type="ARBA" id="ARBA00023136"/>
    </source>
</evidence>
<evidence type="ECO:0000256" key="6">
    <source>
        <dbReference type="SAM" id="Phobius"/>
    </source>
</evidence>
<name>A0A381TXA6_9ZZZZ</name>
<protein>
    <recommendedName>
        <fullName evidence="7">CstA N-terminal domain-containing protein</fullName>
    </recommendedName>
</protein>
<accession>A0A381TXA6</accession>
<evidence type="ECO:0000256" key="3">
    <source>
        <dbReference type="ARBA" id="ARBA00022692"/>
    </source>
</evidence>
<dbReference type="AlphaFoldDB" id="A0A381TXA6"/>
<keyword evidence="5 6" id="KW-0472">Membrane</keyword>
<feature type="transmembrane region" description="Helical" evidence="6">
    <location>
        <begin position="66"/>
        <end position="85"/>
    </location>
</feature>
<dbReference type="GO" id="GO:0005886">
    <property type="term" value="C:plasma membrane"/>
    <property type="evidence" value="ECO:0007669"/>
    <property type="project" value="UniProtKB-SubCell"/>
</dbReference>
<proteinExistence type="predicted"/>
<feature type="transmembrane region" description="Helical" evidence="6">
    <location>
        <begin position="295"/>
        <end position="317"/>
    </location>
</feature>
<evidence type="ECO:0000256" key="4">
    <source>
        <dbReference type="ARBA" id="ARBA00022989"/>
    </source>
</evidence>
<feature type="transmembrane region" description="Helical" evidence="6">
    <location>
        <begin position="167"/>
        <end position="185"/>
    </location>
</feature>
<feature type="transmembrane region" description="Helical" evidence="6">
    <location>
        <begin position="400"/>
        <end position="426"/>
    </location>
</feature>
<dbReference type="InterPro" id="IPR003706">
    <property type="entry name" value="CstA_N"/>
</dbReference>
<dbReference type="EMBL" id="UINC01005331">
    <property type="protein sequence ID" value="SVA20635.1"/>
    <property type="molecule type" value="Genomic_DNA"/>
</dbReference>
<dbReference type="PANTHER" id="PTHR30252">
    <property type="entry name" value="INNER MEMBRANE PEPTIDE TRANSPORTER"/>
    <property type="match status" value="1"/>
</dbReference>
<dbReference type="GO" id="GO:0009267">
    <property type="term" value="P:cellular response to starvation"/>
    <property type="evidence" value="ECO:0007669"/>
    <property type="project" value="InterPro"/>
</dbReference>
<feature type="transmembrane region" description="Helical" evidence="6">
    <location>
        <begin position="533"/>
        <end position="551"/>
    </location>
</feature>
<feature type="transmembrane region" description="Helical" evidence="6">
    <location>
        <begin position="256"/>
        <end position="275"/>
    </location>
</feature>
<comment type="subcellular location">
    <subcellularLocation>
        <location evidence="1">Cell membrane</location>
        <topology evidence="1">Multi-pass membrane protein</topology>
    </subcellularLocation>
</comment>
<feature type="transmembrane region" description="Helical" evidence="6">
    <location>
        <begin position="6"/>
        <end position="25"/>
    </location>
</feature>
<gene>
    <name evidence="8" type="ORF">METZ01_LOCUS73489</name>
</gene>
<dbReference type="InterPro" id="IPR051605">
    <property type="entry name" value="CstA"/>
</dbReference>
<feature type="transmembrane region" description="Helical" evidence="6">
    <location>
        <begin position="502"/>
        <end position="521"/>
    </location>
</feature>
<keyword evidence="4 6" id="KW-1133">Transmembrane helix</keyword>
<evidence type="ECO:0000256" key="2">
    <source>
        <dbReference type="ARBA" id="ARBA00022475"/>
    </source>
</evidence>
<reference evidence="8" key="1">
    <citation type="submission" date="2018-05" db="EMBL/GenBank/DDBJ databases">
        <authorList>
            <person name="Lanie J.A."/>
            <person name="Ng W.-L."/>
            <person name="Kazmierczak K.M."/>
            <person name="Andrzejewski T.M."/>
            <person name="Davidsen T.M."/>
            <person name="Wayne K.J."/>
            <person name="Tettelin H."/>
            <person name="Glass J.I."/>
            <person name="Rusch D."/>
            <person name="Podicherti R."/>
            <person name="Tsui H.-C.T."/>
            <person name="Winkler M.E."/>
        </authorList>
    </citation>
    <scope>NUCLEOTIDE SEQUENCE</scope>
</reference>
<feature type="transmembrane region" description="Helical" evidence="6">
    <location>
        <begin position="197"/>
        <end position="216"/>
    </location>
</feature>
<feature type="domain" description="CstA N-terminal" evidence="7">
    <location>
        <begin position="9"/>
        <end position="517"/>
    </location>
</feature>
<evidence type="ECO:0000313" key="8">
    <source>
        <dbReference type="EMBL" id="SVA20635.1"/>
    </source>
</evidence>
<feature type="transmembrane region" description="Helical" evidence="6">
    <location>
        <begin position="338"/>
        <end position="360"/>
    </location>
</feature>
<keyword evidence="2" id="KW-1003">Cell membrane</keyword>
<feature type="transmembrane region" description="Helical" evidence="6">
    <location>
        <begin position="135"/>
        <end position="161"/>
    </location>
</feature>